<feature type="transmembrane region" description="Helical" evidence="1">
    <location>
        <begin position="242"/>
        <end position="260"/>
    </location>
</feature>
<keyword evidence="1" id="KW-0812">Transmembrane</keyword>
<proteinExistence type="predicted"/>
<reference evidence="2" key="1">
    <citation type="journal article" date="2022" name="Front. Microbiol.">
        <title>Mirubactin C rescues the lethal effect of cell wall biosynthesis mutations in Bacillus subtilis.</title>
        <authorList>
            <person name="Kepplinger B."/>
            <person name="Wen X."/>
            <person name="Tyler A.R."/>
            <person name="Kim B.Y."/>
            <person name="Brown J."/>
            <person name="Banks P."/>
            <person name="Dashti Y."/>
            <person name="Mackenzie E.S."/>
            <person name="Wills C."/>
            <person name="Kawai Y."/>
            <person name="Waldron K.J."/>
            <person name="Allenby N.E.E."/>
            <person name="Wu L.J."/>
            <person name="Hall M.J."/>
            <person name="Errington J."/>
        </authorList>
    </citation>
    <scope>NUCLEOTIDE SEQUENCE</scope>
    <source>
        <strain evidence="2">MDA8-470</strain>
    </source>
</reference>
<dbReference type="RefSeq" id="WP_265547218.1">
    <property type="nucleotide sequence ID" value="NZ_CP098740.1"/>
</dbReference>
<keyword evidence="1" id="KW-1133">Transmembrane helix</keyword>
<keyword evidence="1" id="KW-0472">Membrane</keyword>
<evidence type="ECO:0000256" key="1">
    <source>
        <dbReference type="SAM" id="Phobius"/>
    </source>
</evidence>
<name>A0ABY6Q299_9ACTN</name>
<feature type="transmembrane region" description="Helical" evidence="1">
    <location>
        <begin position="113"/>
        <end position="140"/>
    </location>
</feature>
<feature type="transmembrane region" description="Helical" evidence="1">
    <location>
        <begin position="214"/>
        <end position="230"/>
    </location>
</feature>
<accession>A0ABY6Q299</accession>
<evidence type="ECO:0000313" key="2">
    <source>
        <dbReference type="EMBL" id="UZK58528.1"/>
    </source>
</evidence>
<protein>
    <recommendedName>
        <fullName evidence="4">Integral membrane protein</fullName>
    </recommendedName>
</protein>
<keyword evidence="3" id="KW-1185">Reference proteome</keyword>
<sequence length="524" mass="56411">MCEPWWRVHRVPLVSVAAVLPLYAVWAAVLATGGGDLAAQLAWSGFTARHPGSAYNLSWYGGTHTANYSVFSSYVMALVGVRTVSVLSGLAATWLLARLFVRKGMRSPLPPALLGAFALWCNVASGRTTFALGVAVGLVACRYADRAAAAVVAGALATMASPVAGLFLVVVGAAHLLDRRWRTGAVLTVPFFVVVGATTWLFPFRGEQPIHADRVWMPVLVCAVLAAAAPRTREWRLTRYGAVVYAVGVVLTFLVASPIGTNVERLLGLVAVPVLCAAALDTLRAGARVRTGFLAAVLLLSGLWLVDKTVDDLRVSTPVPAWASRTEGVVAALDQLGADRVRVEVVPARNHREATVLAPHVNMARGWNRQLDVERGRLFYEGQLTPDRYRAWLDRWAVGLVVLHHGRPDGPAEAEAALVRGGLPWLEQVWEDDGWTVYRVREAAPLATPPATVTGGGDAELVLRMERAGSATVRVAHSPWLRVRGPGGACLRQDGEWTRLTVRRPGTYRLDSAYGLARFTGHGC</sequence>
<feature type="transmembrane region" description="Helical" evidence="1">
    <location>
        <begin position="74"/>
        <end position="101"/>
    </location>
</feature>
<feature type="transmembrane region" description="Helical" evidence="1">
    <location>
        <begin position="183"/>
        <end position="202"/>
    </location>
</feature>
<gene>
    <name evidence="2" type="ORF">NEH16_16620</name>
</gene>
<evidence type="ECO:0000313" key="3">
    <source>
        <dbReference type="Proteomes" id="UP001164963"/>
    </source>
</evidence>
<dbReference type="Proteomes" id="UP001164963">
    <property type="component" value="Chromosome"/>
</dbReference>
<feature type="transmembrane region" description="Helical" evidence="1">
    <location>
        <begin position="146"/>
        <end position="171"/>
    </location>
</feature>
<dbReference type="EMBL" id="CP098740">
    <property type="protein sequence ID" value="UZK58528.1"/>
    <property type="molecule type" value="Genomic_DNA"/>
</dbReference>
<evidence type="ECO:0008006" key="4">
    <source>
        <dbReference type="Google" id="ProtNLM"/>
    </source>
</evidence>
<organism evidence="2 3">
    <name type="scientific">Streptomyces drozdowiczii</name>
    <dbReference type="NCBI Taxonomy" id="202862"/>
    <lineage>
        <taxon>Bacteria</taxon>
        <taxon>Bacillati</taxon>
        <taxon>Actinomycetota</taxon>
        <taxon>Actinomycetes</taxon>
        <taxon>Kitasatosporales</taxon>
        <taxon>Streptomycetaceae</taxon>
        <taxon>Streptomyces</taxon>
    </lineage>
</organism>